<evidence type="ECO:0000256" key="4">
    <source>
        <dbReference type="ARBA" id="ARBA00023163"/>
    </source>
</evidence>
<evidence type="ECO:0008006" key="8">
    <source>
        <dbReference type="Google" id="ProtNLM"/>
    </source>
</evidence>
<sequence length="347" mass="38832">AITKILGDWWASLDANDKKYFTNLAQQNKDAFFSANPNFKWYKLPAPPLRTLNTRPTHIATNEEIVDTLDQNTIRSNVNYFKLADEAQMGELSSLLQEKHKSKQCALQQALGETTQFLTTHIPGNMEMVEEKQLKRRLYSENSFSSNSSEEDGVVPKKKSARSCKGKIYQELINSGQIAPLVKKSKSSVRLAETLLQDGSGKQSSLVREVDMDREALLGIGQSRSLSETENVLPCDIGNFDLEEKIKELPALSLDDYLQRKRNTKKKKKFSTNKTPLAITYNGSCEKDINMTDNKCADVTALNLASCPSPLNQRSVEILNNLNDNISSTSDLLILAEVAANRTELNH</sequence>
<evidence type="ECO:0000256" key="2">
    <source>
        <dbReference type="ARBA" id="ARBA00023015"/>
    </source>
</evidence>
<dbReference type="GO" id="GO:0000977">
    <property type="term" value="F:RNA polymerase II transcription regulatory region sequence-specific DNA binding"/>
    <property type="evidence" value="ECO:0007669"/>
    <property type="project" value="TreeGrafter"/>
</dbReference>
<keyword evidence="5" id="KW-0539">Nucleus</keyword>
<dbReference type="InterPro" id="IPR036910">
    <property type="entry name" value="HMG_box_dom_sf"/>
</dbReference>
<dbReference type="VEuPathDB" id="VectorBase:GAUT008188"/>
<keyword evidence="4" id="KW-0804">Transcription</keyword>
<organism evidence="6 7">
    <name type="scientific">Glossina austeni</name>
    <name type="common">Savannah tsetse fly</name>
    <dbReference type="NCBI Taxonomy" id="7395"/>
    <lineage>
        <taxon>Eukaryota</taxon>
        <taxon>Metazoa</taxon>
        <taxon>Ecdysozoa</taxon>
        <taxon>Arthropoda</taxon>
        <taxon>Hexapoda</taxon>
        <taxon>Insecta</taxon>
        <taxon>Pterygota</taxon>
        <taxon>Neoptera</taxon>
        <taxon>Endopterygota</taxon>
        <taxon>Diptera</taxon>
        <taxon>Brachycera</taxon>
        <taxon>Muscomorpha</taxon>
        <taxon>Hippoboscoidea</taxon>
        <taxon>Glossinidae</taxon>
        <taxon>Glossina</taxon>
    </lineage>
</organism>
<keyword evidence="7" id="KW-1185">Reference proteome</keyword>
<keyword evidence="1" id="KW-0597">Phosphoprotein</keyword>
<dbReference type="AlphaFoldDB" id="A0A1A9ULA1"/>
<dbReference type="GO" id="GO:0005634">
    <property type="term" value="C:nucleus"/>
    <property type="evidence" value="ECO:0007669"/>
    <property type="project" value="TreeGrafter"/>
</dbReference>
<dbReference type="GO" id="GO:0000981">
    <property type="term" value="F:DNA-binding transcription factor activity, RNA polymerase II-specific"/>
    <property type="evidence" value="ECO:0007669"/>
    <property type="project" value="TreeGrafter"/>
</dbReference>
<dbReference type="PANTHER" id="PTHR13059">
    <property type="entry name" value="HMG-BOX TRANSCRIPTION FACTOR BBX"/>
    <property type="match status" value="1"/>
</dbReference>
<reference evidence="6" key="1">
    <citation type="submission" date="2020-05" db="UniProtKB">
        <authorList>
            <consortium name="EnsemblMetazoa"/>
        </authorList>
    </citation>
    <scope>IDENTIFICATION</scope>
    <source>
        <strain evidence="6">TTRI</strain>
    </source>
</reference>
<evidence type="ECO:0000256" key="3">
    <source>
        <dbReference type="ARBA" id="ARBA00023125"/>
    </source>
</evidence>
<dbReference type="SUPFAM" id="SSF47095">
    <property type="entry name" value="HMG-box"/>
    <property type="match status" value="1"/>
</dbReference>
<dbReference type="STRING" id="7395.A0A1A9ULA1"/>
<proteinExistence type="predicted"/>
<dbReference type="PANTHER" id="PTHR13059:SF10">
    <property type="entry name" value="HMG BOX TRANSCRIPTION FACTOR BBX"/>
    <property type="match status" value="1"/>
</dbReference>
<evidence type="ECO:0000313" key="6">
    <source>
        <dbReference type="EnsemblMetazoa" id="GAUT008188-PA"/>
    </source>
</evidence>
<evidence type="ECO:0000256" key="5">
    <source>
        <dbReference type="ARBA" id="ARBA00023242"/>
    </source>
</evidence>
<dbReference type="InterPro" id="IPR052412">
    <property type="entry name" value="CC-Dev_Transcription_Reg"/>
</dbReference>
<accession>A0A1A9ULA1</accession>
<dbReference type="Proteomes" id="UP000078200">
    <property type="component" value="Unassembled WGS sequence"/>
</dbReference>
<evidence type="ECO:0000313" key="7">
    <source>
        <dbReference type="Proteomes" id="UP000078200"/>
    </source>
</evidence>
<name>A0A1A9ULA1_GLOAU</name>
<dbReference type="EnsemblMetazoa" id="GAUT008188-RA">
    <property type="protein sequence ID" value="GAUT008188-PA"/>
    <property type="gene ID" value="GAUT008188"/>
</dbReference>
<evidence type="ECO:0000256" key="1">
    <source>
        <dbReference type="ARBA" id="ARBA00022553"/>
    </source>
</evidence>
<protein>
    <recommendedName>
        <fullName evidence="8">HMG box domain-containing protein</fullName>
    </recommendedName>
</protein>
<keyword evidence="2" id="KW-0805">Transcription regulation</keyword>
<keyword evidence="3" id="KW-0238">DNA-binding</keyword>